<reference evidence="1" key="1">
    <citation type="submission" date="2022-10" db="EMBL/GenBank/DDBJ databases">
        <title>The complete genomes of actinobacterial strains from the NBC collection.</title>
        <authorList>
            <person name="Joergensen T.S."/>
            <person name="Alvarez Arevalo M."/>
            <person name="Sterndorff E.B."/>
            <person name="Faurdal D."/>
            <person name="Vuksanovic O."/>
            <person name="Mourched A.-S."/>
            <person name="Charusanti P."/>
            <person name="Shaw S."/>
            <person name="Blin K."/>
            <person name="Weber T."/>
        </authorList>
    </citation>
    <scope>NUCLEOTIDE SEQUENCE</scope>
    <source>
        <strain evidence="1">NBC_01401</strain>
    </source>
</reference>
<protein>
    <submittedName>
        <fullName evidence="1">Uncharacterized protein</fullName>
    </submittedName>
</protein>
<sequence length="107" mass="11909">MRCTHWRRLPVDLARKAREQSPSGHVDSASRCQLSAHDTGDHHGLLDDLEYGTALWLRWCGTGVALVVLPDCPAVGPGPDREGCCLFLNHTEHHTWIDTDEEVSRIG</sequence>
<gene>
    <name evidence="1" type="ORF">OG626_26675</name>
</gene>
<organism evidence="1">
    <name type="scientific">Streptomyces sp. NBC_01401</name>
    <dbReference type="NCBI Taxonomy" id="2903854"/>
    <lineage>
        <taxon>Bacteria</taxon>
        <taxon>Bacillati</taxon>
        <taxon>Actinomycetota</taxon>
        <taxon>Actinomycetes</taxon>
        <taxon>Kitasatosporales</taxon>
        <taxon>Streptomycetaceae</taxon>
        <taxon>Streptomyces</taxon>
    </lineage>
</organism>
<dbReference type="AlphaFoldDB" id="A0AAU3GYI9"/>
<evidence type="ECO:0000313" key="1">
    <source>
        <dbReference type="EMBL" id="WTY98218.1"/>
    </source>
</evidence>
<name>A0AAU3GYI9_9ACTN</name>
<dbReference type="EMBL" id="CP109535">
    <property type="protein sequence ID" value="WTY98218.1"/>
    <property type="molecule type" value="Genomic_DNA"/>
</dbReference>
<accession>A0AAU3GYI9</accession>
<proteinExistence type="predicted"/>